<keyword evidence="1" id="KW-1133">Transmembrane helix</keyword>
<dbReference type="AlphaFoldDB" id="A0A7W7ZE09"/>
<evidence type="ECO:0000256" key="1">
    <source>
        <dbReference type="SAM" id="Phobius"/>
    </source>
</evidence>
<evidence type="ECO:0000313" key="2">
    <source>
        <dbReference type="EMBL" id="MBB5058148.1"/>
    </source>
</evidence>
<protein>
    <submittedName>
        <fullName evidence="2">Uncharacterized protein</fullName>
    </submittedName>
</protein>
<proteinExistence type="predicted"/>
<feature type="transmembrane region" description="Helical" evidence="1">
    <location>
        <begin position="42"/>
        <end position="60"/>
    </location>
</feature>
<sequence>MPIDTLCPIHRSIIAMNGAARERASHRGNRHSDLEQREGQESPHLLLFLLLLLFVLAVILSEAKDPPSAHTTATVRTFQPANESPQVTHITRVRHIWRRHRQMWERCHTL</sequence>
<evidence type="ECO:0000313" key="3">
    <source>
        <dbReference type="Proteomes" id="UP000540989"/>
    </source>
</evidence>
<name>A0A7W7ZE09_9BACT</name>
<accession>A0A7W7ZE09</accession>
<keyword evidence="1" id="KW-0812">Transmembrane</keyword>
<comment type="caution">
    <text evidence="2">The sequence shown here is derived from an EMBL/GenBank/DDBJ whole genome shotgun (WGS) entry which is preliminary data.</text>
</comment>
<organism evidence="2 3">
    <name type="scientific">Granulicella aggregans</name>
    <dbReference type="NCBI Taxonomy" id="474949"/>
    <lineage>
        <taxon>Bacteria</taxon>
        <taxon>Pseudomonadati</taxon>
        <taxon>Acidobacteriota</taxon>
        <taxon>Terriglobia</taxon>
        <taxon>Terriglobales</taxon>
        <taxon>Acidobacteriaceae</taxon>
        <taxon>Granulicella</taxon>
    </lineage>
</organism>
<keyword evidence="3" id="KW-1185">Reference proteome</keyword>
<keyword evidence="1" id="KW-0472">Membrane</keyword>
<reference evidence="2 3" key="1">
    <citation type="submission" date="2020-08" db="EMBL/GenBank/DDBJ databases">
        <title>Genomic Encyclopedia of Type Strains, Phase IV (KMG-V): Genome sequencing to study the core and pangenomes of soil and plant-associated prokaryotes.</title>
        <authorList>
            <person name="Whitman W."/>
        </authorList>
    </citation>
    <scope>NUCLEOTIDE SEQUENCE [LARGE SCALE GENOMIC DNA]</scope>
    <source>
        <strain evidence="2 3">M8UP14</strain>
    </source>
</reference>
<gene>
    <name evidence="2" type="ORF">HDF16_002862</name>
</gene>
<dbReference type="Proteomes" id="UP000540989">
    <property type="component" value="Unassembled WGS sequence"/>
</dbReference>
<dbReference type="EMBL" id="JACHIP010000004">
    <property type="protein sequence ID" value="MBB5058148.1"/>
    <property type="molecule type" value="Genomic_DNA"/>
</dbReference>